<dbReference type="AlphaFoldDB" id="A0A210QSJ0"/>
<protein>
    <submittedName>
        <fullName evidence="1">BUD13-like</fullName>
    </submittedName>
</protein>
<dbReference type="PANTHER" id="PTHR31809">
    <property type="entry name" value="BUD13 HOMOLOG"/>
    <property type="match status" value="1"/>
</dbReference>
<dbReference type="GO" id="GO:0003723">
    <property type="term" value="F:RNA binding"/>
    <property type="evidence" value="ECO:0007669"/>
    <property type="project" value="TreeGrafter"/>
</dbReference>
<evidence type="ECO:0000313" key="2">
    <source>
        <dbReference type="Proteomes" id="UP000242188"/>
    </source>
</evidence>
<dbReference type="GO" id="GO:0005684">
    <property type="term" value="C:U2-type spliceosomal complex"/>
    <property type="evidence" value="ECO:0007669"/>
    <property type="project" value="TreeGrafter"/>
</dbReference>
<dbReference type="Proteomes" id="UP000242188">
    <property type="component" value="Unassembled WGS sequence"/>
</dbReference>
<dbReference type="GO" id="GO:0070274">
    <property type="term" value="C:RES complex"/>
    <property type="evidence" value="ECO:0007669"/>
    <property type="project" value="TreeGrafter"/>
</dbReference>
<dbReference type="OrthoDB" id="6022at2759"/>
<sequence length="117" mass="13104">MAEVGAAVGLSLSKADYLKRYLSDASDEKKKRKKKKPKAAAIAPRSRIVDDDVDFTTTLPGNLENTLDEDVGDDDPTVAEVIDERPDHVKRLEAYRQTDSKWRLMNKTDKGSGQRKL</sequence>
<dbReference type="PANTHER" id="PTHR31809:SF0">
    <property type="entry name" value="BUD13 HOMOLOG"/>
    <property type="match status" value="1"/>
</dbReference>
<keyword evidence="2" id="KW-1185">Reference proteome</keyword>
<dbReference type="InterPro" id="IPR051112">
    <property type="entry name" value="CWC26_splicing_factor"/>
</dbReference>
<name>A0A210QSJ0_MIZYE</name>
<accession>A0A210QSJ0</accession>
<dbReference type="GO" id="GO:0000398">
    <property type="term" value="P:mRNA splicing, via spliceosome"/>
    <property type="evidence" value="ECO:0007669"/>
    <property type="project" value="TreeGrafter"/>
</dbReference>
<dbReference type="STRING" id="6573.A0A210QSJ0"/>
<organism evidence="1 2">
    <name type="scientific">Mizuhopecten yessoensis</name>
    <name type="common">Japanese scallop</name>
    <name type="synonym">Patinopecten yessoensis</name>
    <dbReference type="NCBI Taxonomy" id="6573"/>
    <lineage>
        <taxon>Eukaryota</taxon>
        <taxon>Metazoa</taxon>
        <taxon>Spiralia</taxon>
        <taxon>Lophotrochozoa</taxon>
        <taxon>Mollusca</taxon>
        <taxon>Bivalvia</taxon>
        <taxon>Autobranchia</taxon>
        <taxon>Pteriomorphia</taxon>
        <taxon>Pectinida</taxon>
        <taxon>Pectinoidea</taxon>
        <taxon>Pectinidae</taxon>
        <taxon>Mizuhopecten</taxon>
    </lineage>
</organism>
<evidence type="ECO:0000313" key="1">
    <source>
        <dbReference type="EMBL" id="OWF51682.1"/>
    </source>
</evidence>
<dbReference type="EMBL" id="NEDP02002160">
    <property type="protein sequence ID" value="OWF51682.1"/>
    <property type="molecule type" value="Genomic_DNA"/>
</dbReference>
<comment type="caution">
    <text evidence="1">The sequence shown here is derived from an EMBL/GenBank/DDBJ whole genome shotgun (WGS) entry which is preliminary data.</text>
</comment>
<gene>
    <name evidence="1" type="ORF">KP79_PYT21933</name>
</gene>
<reference evidence="1 2" key="1">
    <citation type="journal article" date="2017" name="Nat. Ecol. Evol.">
        <title>Scallop genome provides insights into evolution of bilaterian karyotype and development.</title>
        <authorList>
            <person name="Wang S."/>
            <person name="Zhang J."/>
            <person name="Jiao W."/>
            <person name="Li J."/>
            <person name="Xun X."/>
            <person name="Sun Y."/>
            <person name="Guo X."/>
            <person name="Huan P."/>
            <person name="Dong B."/>
            <person name="Zhang L."/>
            <person name="Hu X."/>
            <person name="Sun X."/>
            <person name="Wang J."/>
            <person name="Zhao C."/>
            <person name="Wang Y."/>
            <person name="Wang D."/>
            <person name="Huang X."/>
            <person name="Wang R."/>
            <person name="Lv J."/>
            <person name="Li Y."/>
            <person name="Zhang Z."/>
            <person name="Liu B."/>
            <person name="Lu W."/>
            <person name="Hui Y."/>
            <person name="Liang J."/>
            <person name="Zhou Z."/>
            <person name="Hou R."/>
            <person name="Li X."/>
            <person name="Liu Y."/>
            <person name="Li H."/>
            <person name="Ning X."/>
            <person name="Lin Y."/>
            <person name="Zhao L."/>
            <person name="Xing Q."/>
            <person name="Dou J."/>
            <person name="Li Y."/>
            <person name="Mao J."/>
            <person name="Guo H."/>
            <person name="Dou H."/>
            <person name="Li T."/>
            <person name="Mu C."/>
            <person name="Jiang W."/>
            <person name="Fu Q."/>
            <person name="Fu X."/>
            <person name="Miao Y."/>
            <person name="Liu J."/>
            <person name="Yu Q."/>
            <person name="Li R."/>
            <person name="Liao H."/>
            <person name="Li X."/>
            <person name="Kong Y."/>
            <person name="Jiang Z."/>
            <person name="Chourrout D."/>
            <person name="Li R."/>
            <person name="Bao Z."/>
        </authorList>
    </citation>
    <scope>NUCLEOTIDE SEQUENCE [LARGE SCALE GENOMIC DNA]</scope>
    <source>
        <strain evidence="1 2">PY_sf001</strain>
    </source>
</reference>
<proteinExistence type="predicted"/>